<evidence type="ECO:0000256" key="3">
    <source>
        <dbReference type="SAM" id="MobiDB-lite"/>
    </source>
</evidence>
<evidence type="ECO:0000256" key="1">
    <source>
        <dbReference type="ARBA" id="ARBA00023125"/>
    </source>
</evidence>
<sequence>MQNKPFIINDRFLVKPEFHTITDHKTGKELRTEPRLMSVLVLLSLNVDKLVSRGQLIKDIWADYGGGDEGLSQAISFLRKQLEDTNKKIIETVPTKGYKLNAVITEDSFFPNKSKKHRYWVAALLFLIIATLILFLFSPLGKPSIASPVSAPKPGKAPSPNPSPKPFN</sequence>
<reference evidence="6 7" key="1">
    <citation type="submission" date="2020-08" db="EMBL/GenBank/DDBJ databases">
        <title>Genomic Encyclopedia of Type Strains, Phase IV (KMG-V): Genome sequencing to study the core and pangenomes of soil and plant-associated prokaryotes.</title>
        <authorList>
            <person name="Whitman W."/>
        </authorList>
    </citation>
    <scope>NUCLEOTIDE SEQUENCE [LARGE SCALE GENOMIC DNA]</scope>
    <source>
        <strain evidence="6 7">ANJLi2</strain>
    </source>
</reference>
<dbReference type="Proteomes" id="UP000541583">
    <property type="component" value="Unassembled WGS sequence"/>
</dbReference>
<evidence type="ECO:0000313" key="7">
    <source>
        <dbReference type="Proteomes" id="UP000541583"/>
    </source>
</evidence>
<keyword evidence="4" id="KW-0812">Transmembrane</keyword>
<feature type="transmembrane region" description="Helical" evidence="4">
    <location>
        <begin position="119"/>
        <end position="140"/>
    </location>
</feature>
<dbReference type="Pfam" id="PF00486">
    <property type="entry name" value="Trans_reg_C"/>
    <property type="match status" value="1"/>
</dbReference>
<dbReference type="InterPro" id="IPR016032">
    <property type="entry name" value="Sig_transdc_resp-reg_C-effctor"/>
</dbReference>
<dbReference type="InterPro" id="IPR036388">
    <property type="entry name" value="WH-like_DNA-bd_sf"/>
</dbReference>
<keyword evidence="4" id="KW-1133">Transmembrane helix</keyword>
<dbReference type="Gene3D" id="1.10.10.10">
    <property type="entry name" value="Winged helix-like DNA-binding domain superfamily/Winged helix DNA-binding domain"/>
    <property type="match status" value="1"/>
</dbReference>
<accession>A0ABR6PH76</accession>
<evidence type="ECO:0000259" key="5">
    <source>
        <dbReference type="PROSITE" id="PS51755"/>
    </source>
</evidence>
<dbReference type="PROSITE" id="PS51755">
    <property type="entry name" value="OMPR_PHOB"/>
    <property type="match status" value="1"/>
</dbReference>
<evidence type="ECO:0000256" key="2">
    <source>
        <dbReference type="PROSITE-ProRule" id="PRU01091"/>
    </source>
</evidence>
<gene>
    <name evidence="6" type="ORF">HDF23_001334</name>
</gene>
<dbReference type="InterPro" id="IPR001867">
    <property type="entry name" value="OmpR/PhoB-type_DNA-bd"/>
</dbReference>
<feature type="region of interest" description="Disordered" evidence="3">
    <location>
        <begin position="147"/>
        <end position="168"/>
    </location>
</feature>
<evidence type="ECO:0000313" key="6">
    <source>
        <dbReference type="EMBL" id="MBB6108599.1"/>
    </source>
</evidence>
<feature type="compositionally biased region" description="Pro residues" evidence="3">
    <location>
        <begin position="155"/>
        <end position="168"/>
    </location>
</feature>
<dbReference type="EMBL" id="JACHCB010000002">
    <property type="protein sequence ID" value="MBB6108599.1"/>
    <property type="molecule type" value="Genomic_DNA"/>
</dbReference>
<dbReference type="GO" id="GO:0003677">
    <property type="term" value="F:DNA binding"/>
    <property type="evidence" value="ECO:0007669"/>
    <property type="project" value="UniProtKB-KW"/>
</dbReference>
<protein>
    <submittedName>
        <fullName evidence="6">DNA-binding winged helix-turn-helix (WHTH) protein</fullName>
    </submittedName>
</protein>
<dbReference type="SMART" id="SM00862">
    <property type="entry name" value="Trans_reg_C"/>
    <property type="match status" value="1"/>
</dbReference>
<keyword evidence="1 2" id="KW-0238">DNA-binding</keyword>
<feature type="domain" description="OmpR/PhoB-type" evidence="5">
    <location>
        <begin position="4"/>
        <end position="102"/>
    </location>
</feature>
<dbReference type="RefSeq" id="WP_076370990.1">
    <property type="nucleotide sequence ID" value="NZ_FTMG01000002.1"/>
</dbReference>
<comment type="caution">
    <text evidence="6">The sequence shown here is derived from an EMBL/GenBank/DDBJ whole genome shotgun (WGS) entry which is preliminary data.</text>
</comment>
<name>A0ABR6PH76_9SPHI</name>
<keyword evidence="4" id="KW-0472">Membrane</keyword>
<feature type="DNA-binding region" description="OmpR/PhoB-type" evidence="2">
    <location>
        <begin position="4"/>
        <end position="102"/>
    </location>
</feature>
<organism evidence="6 7">
    <name type="scientific">Mucilaginibacter lappiensis</name>
    <dbReference type="NCBI Taxonomy" id="354630"/>
    <lineage>
        <taxon>Bacteria</taxon>
        <taxon>Pseudomonadati</taxon>
        <taxon>Bacteroidota</taxon>
        <taxon>Sphingobacteriia</taxon>
        <taxon>Sphingobacteriales</taxon>
        <taxon>Sphingobacteriaceae</taxon>
        <taxon>Mucilaginibacter</taxon>
    </lineage>
</organism>
<dbReference type="SUPFAM" id="SSF46894">
    <property type="entry name" value="C-terminal effector domain of the bipartite response regulators"/>
    <property type="match status" value="1"/>
</dbReference>
<keyword evidence="7" id="KW-1185">Reference proteome</keyword>
<proteinExistence type="predicted"/>
<evidence type="ECO:0000256" key="4">
    <source>
        <dbReference type="SAM" id="Phobius"/>
    </source>
</evidence>